<dbReference type="InterPro" id="IPR006626">
    <property type="entry name" value="PbH1"/>
</dbReference>
<dbReference type="InterPro" id="IPR008979">
    <property type="entry name" value="Galactose-bd-like_sf"/>
</dbReference>
<evidence type="ECO:0000256" key="1">
    <source>
        <dbReference type="SAM" id="SignalP"/>
    </source>
</evidence>
<dbReference type="Gene3D" id="2.160.20.10">
    <property type="entry name" value="Single-stranded right-handed beta-helix, Pectin lyase-like"/>
    <property type="match status" value="1"/>
</dbReference>
<dbReference type="CDD" id="cd14490">
    <property type="entry name" value="CBM6-CBM35-CBM36_like_1"/>
    <property type="match status" value="1"/>
</dbReference>
<evidence type="ECO:0000259" key="2">
    <source>
        <dbReference type="PROSITE" id="PS50022"/>
    </source>
</evidence>
<accession>A0ABU9DIL1</accession>
<name>A0ABU9DIL1_9BACL</name>
<dbReference type="RefSeq" id="WP_341415813.1">
    <property type="nucleotide sequence ID" value="NZ_JBBPCC010000007.1"/>
</dbReference>
<dbReference type="Pfam" id="PF22816">
    <property type="entry name" value="CatAgl_D2"/>
    <property type="match status" value="1"/>
</dbReference>
<feature type="chain" id="PRO_5045058836" evidence="1">
    <location>
        <begin position="36"/>
        <end position="724"/>
    </location>
</feature>
<dbReference type="Gene3D" id="2.60.120.260">
    <property type="entry name" value="Galactose-binding domain-like"/>
    <property type="match status" value="1"/>
</dbReference>
<dbReference type="SMART" id="SM00710">
    <property type="entry name" value="PbH1"/>
    <property type="match status" value="8"/>
</dbReference>
<feature type="signal peptide" evidence="1">
    <location>
        <begin position="1"/>
        <end position="35"/>
    </location>
</feature>
<dbReference type="InterPro" id="IPR055149">
    <property type="entry name" value="Agl_cat_D2"/>
</dbReference>
<dbReference type="SMART" id="SM00231">
    <property type="entry name" value="FA58C"/>
    <property type="match status" value="1"/>
</dbReference>
<sequence>MLKPITMKKTTGTLLPFALLVGLLPISLPAPGAHAAVPSRGAEIPWTTYEAEDMTTNATVLGPRYDPNTEEIEASGQKAVKLDSTGKYVQFTAQGAANAIVIRYSLPDSPGGGGIDATLSLYKNGTFVQKVPMTSKYSRLYGAYPFTNNPGGGTPRNFYDEVRLKLGTINPGDVIKLQKDSGDSASYYTIDFVDLENVAPPLARSANFLSITDYGAVGNGSNDDTGALNNTINAAKAQGKGVWIPAGTYKIRGTFNLSDIKIQGAGIWHSTFVGDDNYYDGNRIRFNGAGNNVLLSDFAITGKLDYRSDSEANDGIIGSFGTGSVIRNLWIEHTKVGAWVTNSDGLRFEGMRFRNTIADGINSSVGTRNTLIYNSTARGTGDDAFAIWPAEYEASRFEPGFNVIKNVTAQLPWLAHGAAVYGGDSNRVEDSVFKDIPHGAGVLISSTFPGKSFSGTTTVQRNDIIRGGGYDHGFGWRGALQFVAHFKNISGFNINNLNITDALSSGIQFQSAGSSQSNTTIDQVKIQRPGLRGQGYGIVEMAGALGNATISNTSVTNPAQGGWQDLAPGFTITPGPGNSGWSGGTTPTPGSSNLALGQPIMESGHTQVYGAANANDGNPATYWEGNANAYPNWLTVDMGSSKSITKVVLQLPPSWGSRNQTLSIEGSTNGSAFTTIVPSATYTFNPSSNEVTITFPATTTRYVRVNFTANSGATGGQVSEFQVY</sequence>
<reference evidence="3 4" key="1">
    <citation type="submission" date="2024-04" db="EMBL/GenBank/DDBJ databases">
        <title>draft genome sequnece of Paenibacillus filicis.</title>
        <authorList>
            <person name="Kim D.-U."/>
        </authorList>
    </citation>
    <scope>NUCLEOTIDE SEQUENCE [LARGE SCALE GENOMIC DNA]</scope>
    <source>
        <strain evidence="3 4">KACC14197</strain>
    </source>
</reference>
<dbReference type="InterPro" id="IPR011050">
    <property type="entry name" value="Pectin_lyase_fold/virulence"/>
</dbReference>
<feature type="domain" description="F5/8 type C" evidence="2">
    <location>
        <begin position="584"/>
        <end position="724"/>
    </location>
</feature>
<evidence type="ECO:0000313" key="4">
    <source>
        <dbReference type="Proteomes" id="UP001469365"/>
    </source>
</evidence>
<dbReference type="SUPFAM" id="SSF51126">
    <property type="entry name" value="Pectin lyase-like"/>
    <property type="match status" value="1"/>
</dbReference>
<dbReference type="PROSITE" id="PS50022">
    <property type="entry name" value="FA58C_3"/>
    <property type="match status" value="1"/>
</dbReference>
<gene>
    <name evidence="3" type="ORF">WMW72_12485</name>
</gene>
<dbReference type="Pfam" id="PF22815">
    <property type="entry name" value="CatAgl_D1"/>
    <property type="match status" value="1"/>
</dbReference>
<dbReference type="InterPro" id="IPR012334">
    <property type="entry name" value="Pectin_lyas_fold"/>
</dbReference>
<protein>
    <submittedName>
        <fullName evidence="3">Discoidin domain-containing protein</fullName>
    </submittedName>
</protein>
<comment type="caution">
    <text evidence="3">The sequence shown here is derived from an EMBL/GenBank/DDBJ whole genome shotgun (WGS) entry which is preliminary data.</text>
</comment>
<evidence type="ECO:0000313" key="3">
    <source>
        <dbReference type="EMBL" id="MEK8128723.1"/>
    </source>
</evidence>
<proteinExistence type="predicted"/>
<organism evidence="3 4">
    <name type="scientific">Paenibacillus filicis</name>
    <dbReference type="NCBI Taxonomy" id="669464"/>
    <lineage>
        <taxon>Bacteria</taxon>
        <taxon>Bacillati</taxon>
        <taxon>Bacillota</taxon>
        <taxon>Bacilli</taxon>
        <taxon>Bacillales</taxon>
        <taxon>Paenibacillaceae</taxon>
        <taxon>Paenibacillus</taxon>
    </lineage>
</organism>
<dbReference type="Pfam" id="PF22633">
    <property type="entry name" value="F5_F8_type_C_2"/>
    <property type="match status" value="1"/>
</dbReference>
<dbReference type="InterPro" id="IPR000421">
    <property type="entry name" value="FA58C"/>
</dbReference>
<keyword evidence="1" id="KW-0732">Signal</keyword>
<dbReference type="InterPro" id="IPR033801">
    <property type="entry name" value="CBM6-CBM35-CBM36-like_1"/>
</dbReference>
<dbReference type="SUPFAM" id="SSF49785">
    <property type="entry name" value="Galactose-binding domain-like"/>
    <property type="match status" value="1"/>
</dbReference>
<dbReference type="Proteomes" id="UP001469365">
    <property type="component" value="Unassembled WGS sequence"/>
</dbReference>
<dbReference type="EMBL" id="JBBPCC010000007">
    <property type="protein sequence ID" value="MEK8128723.1"/>
    <property type="molecule type" value="Genomic_DNA"/>
</dbReference>
<keyword evidence="4" id="KW-1185">Reference proteome</keyword>